<dbReference type="SUPFAM" id="SSF52540">
    <property type="entry name" value="P-loop containing nucleoside triphosphate hydrolases"/>
    <property type="match status" value="1"/>
</dbReference>
<sequence>MVELNTLSEEQNIILQNIAQGKNVVVDAVAGSGKSTVVLSIADFLKEKRILQLTYNSMLRQEVKEKVGKLRLMNLKVHTYHSLAVRYYLETAHNDTGIRYIILNDLPPSSPISKYDLIVIDETQDMSLVYFQLVVKFINDMKHPVQLLILGDYMQGLYEFKGADIRFLTMAPEIWTSSVNLQTKEFVKCNMKMSYRITNQMCNFVNNVMLGENRLEACRNGTQVKYIRNSRINLERIVIYEITNLLENGVQPSDIFVLGASVKGVNSNIRKMENVLVLQGIPCHVPMFEMEKIDEKIIGGKVVFSSFHSVKGRQRKYVFIVGFDNGYLDFYARNLPKTVCPNTLYVGATRATNGLYLLENDTFITDRPLEFLKMTHHDMMKEEYIKFKGQPRSIFYVKNGEPAEKLEKKATKHFITPTELIKFISETVLEEISPILDKIYVQENIGIEPEEIPVPSIIKTNRGFYEEVSDLTGIAIQSMYYDFINYNSQPDDEDEMPNILYDLIQYQIQDLKANEHCYLKEIVNEIPHAMTSISDYLYLANVLVALQEKLYFKLKQIDKTEYNWLTPSMVARCNARLENTIGRECKTHRPKIEHTIIEQKNEEDHENIDAFLCNALNTTDLFRFTARSDLITKECLWEIKCTSALSIDHKLQLVIYAWLWRITENREKKFRLFNIKSGMVLSLCASMEDLNQIMVALLKGRYIHQEPKTDEEFLNECREKMVDIENVV</sequence>
<protein>
    <submittedName>
        <fullName evidence="1">Uncharacterized protein</fullName>
    </submittedName>
</protein>
<dbReference type="PANTHER" id="PTHR11070">
    <property type="entry name" value="UVRD / RECB / PCRA DNA HELICASE FAMILY MEMBER"/>
    <property type="match status" value="1"/>
</dbReference>
<dbReference type="GO" id="GO:0043138">
    <property type="term" value="F:3'-5' DNA helicase activity"/>
    <property type="evidence" value="ECO:0007669"/>
    <property type="project" value="TreeGrafter"/>
</dbReference>
<proteinExistence type="predicted"/>
<name>A0A6C0KIC3_9ZZZZ</name>
<dbReference type="PANTHER" id="PTHR11070:SF66">
    <property type="entry name" value="UVRD-LIKE HELICASE C-TERMINAL DOMAIN-CONTAINING PROTEIN"/>
    <property type="match status" value="1"/>
</dbReference>
<dbReference type="GO" id="GO:0005524">
    <property type="term" value="F:ATP binding"/>
    <property type="evidence" value="ECO:0007669"/>
    <property type="project" value="InterPro"/>
</dbReference>
<dbReference type="InterPro" id="IPR027417">
    <property type="entry name" value="P-loop_NTPase"/>
</dbReference>
<reference evidence="1" key="1">
    <citation type="journal article" date="2020" name="Nature">
        <title>Giant virus diversity and host interactions through global metagenomics.</title>
        <authorList>
            <person name="Schulz F."/>
            <person name="Roux S."/>
            <person name="Paez-Espino D."/>
            <person name="Jungbluth S."/>
            <person name="Walsh D.A."/>
            <person name="Denef V.J."/>
            <person name="McMahon K.D."/>
            <person name="Konstantinidis K.T."/>
            <person name="Eloe-Fadrosh E.A."/>
            <person name="Kyrpides N.C."/>
            <person name="Woyke T."/>
        </authorList>
    </citation>
    <scope>NUCLEOTIDE SEQUENCE</scope>
    <source>
        <strain evidence="1">GVMAG-S-3300012000-53</strain>
    </source>
</reference>
<dbReference type="AlphaFoldDB" id="A0A6C0KIC3"/>
<dbReference type="InterPro" id="IPR000212">
    <property type="entry name" value="DNA_helicase_UvrD/REP"/>
</dbReference>
<dbReference type="Gene3D" id="3.40.50.300">
    <property type="entry name" value="P-loop containing nucleotide triphosphate hydrolases"/>
    <property type="match status" value="2"/>
</dbReference>
<accession>A0A6C0KIC3</accession>
<organism evidence="1">
    <name type="scientific">viral metagenome</name>
    <dbReference type="NCBI Taxonomy" id="1070528"/>
    <lineage>
        <taxon>unclassified sequences</taxon>
        <taxon>metagenomes</taxon>
        <taxon>organismal metagenomes</taxon>
    </lineage>
</organism>
<dbReference type="GO" id="GO:0005634">
    <property type="term" value="C:nucleus"/>
    <property type="evidence" value="ECO:0007669"/>
    <property type="project" value="TreeGrafter"/>
</dbReference>
<dbReference type="GO" id="GO:0003677">
    <property type="term" value="F:DNA binding"/>
    <property type="evidence" value="ECO:0007669"/>
    <property type="project" value="InterPro"/>
</dbReference>
<evidence type="ECO:0000313" key="1">
    <source>
        <dbReference type="EMBL" id="QHU16906.1"/>
    </source>
</evidence>
<dbReference type="EMBL" id="MN740892">
    <property type="protein sequence ID" value="QHU16906.1"/>
    <property type="molecule type" value="Genomic_DNA"/>
</dbReference>
<dbReference type="GO" id="GO:0000725">
    <property type="term" value="P:recombinational repair"/>
    <property type="evidence" value="ECO:0007669"/>
    <property type="project" value="TreeGrafter"/>
</dbReference>
<dbReference type="Pfam" id="PF13245">
    <property type="entry name" value="AAA_19"/>
    <property type="match status" value="1"/>
</dbReference>